<feature type="region of interest" description="Disordered" evidence="1">
    <location>
        <begin position="228"/>
        <end position="248"/>
    </location>
</feature>
<dbReference type="Proteomes" id="UP001138500">
    <property type="component" value="Unassembled WGS sequence"/>
</dbReference>
<comment type="caution">
    <text evidence="2">The sequence shown here is derived from an EMBL/GenBank/DDBJ whole genome shotgun (WGS) entry which is preliminary data.</text>
</comment>
<organism evidence="2 3">
    <name type="scientific">Teratosphaeria destructans</name>
    <dbReference type="NCBI Taxonomy" id="418781"/>
    <lineage>
        <taxon>Eukaryota</taxon>
        <taxon>Fungi</taxon>
        <taxon>Dikarya</taxon>
        <taxon>Ascomycota</taxon>
        <taxon>Pezizomycotina</taxon>
        <taxon>Dothideomycetes</taxon>
        <taxon>Dothideomycetidae</taxon>
        <taxon>Mycosphaerellales</taxon>
        <taxon>Teratosphaeriaceae</taxon>
        <taxon>Teratosphaeria</taxon>
    </lineage>
</organism>
<accession>A0A9W7SI04</accession>
<evidence type="ECO:0000313" key="3">
    <source>
        <dbReference type="Proteomes" id="UP001138500"/>
    </source>
</evidence>
<dbReference type="InterPro" id="IPR036770">
    <property type="entry name" value="Ankyrin_rpt-contain_sf"/>
</dbReference>
<sequence>MEMVAMAQALTIDRLLNQVPDAPGVVLDQLRAHPDLASKQDAHGYSLVHAAASYEHANLLNALVREFNVDVNIKDEDGETALFSVETVAMAKALLDLGVDQRLNNVEGLTAAEKLDDVDEQPEVAAFLRQAAGQPNVDAAASIASQTAGANLSVEAAAAGTVNGETNGLHAPPPLPEGVQVNLGTMQADEAGSEPDPDFRRRIEELAAREDFQTDEGQRQLRELVQEAVSGIRHEDDGQPASSRRRLG</sequence>
<evidence type="ECO:0000313" key="2">
    <source>
        <dbReference type="EMBL" id="KAH9809511.1"/>
    </source>
</evidence>
<reference evidence="2 3" key="1">
    <citation type="journal article" date="2018" name="IMA Fungus">
        <title>IMA Genome-F 10: Nine draft genome sequences of Claviceps purpurea s.lat., including C. arundinis, C. humidiphila, and C. cf. spartinae, pseudomolecules for the pitch canker pathogen Fusarium circinatum, draft genome of Davidsoniella eucalypti, Grosmannia galeiformis, Quambalaria eucalypti, and Teratosphaeria destructans.</title>
        <authorList>
            <person name="Wingfield B.D."/>
            <person name="Liu M."/>
            <person name="Nguyen H.D."/>
            <person name="Lane F.A."/>
            <person name="Morgan S.W."/>
            <person name="De Vos L."/>
            <person name="Wilken P.M."/>
            <person name="Duong T.A."/>
            <person name="Aylward J."/>
            <person name="Coetzee M.P."/>
            <person name="Dadej K."/>
            <person name="De Beer Z.W."/>
            <person name="Findlay W."/>
            <person name="Havenga M."/>
            <person name="Kolarik M."/>
            <person name="Menzies J.G."/>
            <person name="Naidoo K."/>
            <person name="Pochopski O."/>
            <person name="Shoukouhi P."/>
            <person name="Santana Q.C."/>
            <person name="Seifert K.A."/>
            <person name="Soal N."/>
            <person name="Steenkamp E.T."/>
            <person name="Tatham C.T."/>
            <person name="van der Nest M.A."/>
            <person name="Wingfield M.J."/>
        </authorList>
    </citation>
    <scope>NUCLEOTIDE SEQUENCE [LARGE SCALE GENOMIC DNA]</scope>
    <source>
        <strain evidence="2">CMW44962</strain>
    </source>
</reference>
<name>A0A9W7SI04_9PEZI</name>
<evidence type="ECO:0000256" key="1">
    <source>
        <dbReference type="SAM" id="MobiDB-lite"/>
    </source>
</evidence>
<dbReference type="AlphaFoldDB" id="A0A9W7SI04"/>
<gene>
    <name evidence="2" type="ORF">Tdes44962_MAKER06119</name>
</gene>
<dbReference type="OrthoDB" id="19174at2759"/>
<keyword evidence="3" id="KW-1185">Reference proteome</keyword>
<reference evidence="2 3" key="2">
    <citation type="journal article" date="2021" name="Curr. Genet.">
        <title>Genetic response to nitrogen starvation in the aggressive Eucalyptus foliar pathogen Teratosphaeria destructans.</title>
        <authorList>
            <person name="Havenga M."/>
            <person name="Wingfield B.D."/>
            <person name="Wingfield M.J."/>
            <person name="Dreyer L.L."/>
            <person name="Roets F."/>
            <person name="Aylward J."/>
        </authorList>
    </citation>
    <scope>NUCLEOTIDE SEQUENCE [LARGE SCALE GENOMIC DNA]</scope>
    <source>
        <strain evidence="2">CMW44962</strain>
    </source>
</reference>
<proteinExistence type="predicted"/>
<dbReference type="EMBL" id="RIBY02002556">
    <property type="protein sequence ID" value="KAH9809511.1"/>
    <property type="molecule type" value="Genomic_DNA"/>
</dbReference>
<protein>
    <submittedName>
        <fullName evidence="2">Ankyrin repeat-containing protein</fullName>
    </submittedName>
</protein>
<dbReference type="Gene3D" id="1.25.40.20">
    <property type="entry name" value="Ankyrin repeat-containing domain"/>
    <property type="match status" value="1"/>
</dbReference>
<dbReference type="SUPFAM" id="SSF48403">
    <property type="entry name" value="Ankyrin repeat"/>
    <property type="match status" value="1"/>
</dbReference>